<dbReference type="RefSeq" id="XP_018262448.1">
    <property type="nucleotide sequence ID" value="XM_018408757.1"/>
</dbReference>
<keyword evidence="3" id="KW-1185">Reference proteome</keyword>
<evidence type="ECO:0000313" key="1">
    <source>
        <dbReference type="EMBL" id="OBR84606.1"/>
    </source>
</evidence>
<dbReference type="AlphaFoldDB" id="A0A1A6A3H3"/>
<reference evidence="2" key="3">
    <citation type="submission" date="2024-02" db="EMBL/GenBank/DDBJ databases">
        <title>Comparative genomics of Cryptococcus and Kwoniella reveals pathogenesis evolution and contrasting modes of karyotype evolution via chromosome fusion or intercentromeric recombination.</title>
        <authorList>
            <person name="Coelho M.A."/>
            <person name="David-Palma M."/>
            <person name="Shea T."/>
            <person name="Bowers K."/>
            <person name="McGinley-Smith S."/>
            <person name="Mohammad A.W."/>
            <person name="Gnirke A."/>
            <person name="Yurkov A.M."/>
            <person name="Nowrousian M."/>
            <person name="Sun S."/>
            <person name="Cuomo C.A."/>
            <person name="Heitman J."/>
        </authorList>
    </citation>
    <scope>NUCLEOTIDE SEQUENCE</scope>
    <source>
        <strain evidence="2">CBS 10117</strain>
    </source>
</reference>
<evidence type="ECO:0000313" key="2">
    <source>
        <dbReference type="EMBL" id="WWC62494.1"/>
    </source>
</evidence>
<dbReference type="OrthoDB" id="2559053at2759"/>
<dbReference type="EMBL" id="CP144535">
    <property type="protein sequence ID" value="WWC62494.1"/>
    <property type="molecule type" value="Genomic_DNA"/>
</dbReference>
<gene>
    <name evidence="1" type="ORF">I303_05465</name>
    <name evidence="2" type="ORF">I303_105090</name>
</gene>
<name>A0A1A6A3H3_9TREE</name>
<protein>
    <submittedName>
        <fullName evidence="1">Uncharacterized protein</fullName>
    </submittedName>
</protein>
<dbReference type="VEuPathDB" id="FungiDB:I303_05465"/>
<organism evidence="1">
    <name type="scientific">Kwoniella dejecticola CBS 10117</name>
    <dbReference type="NCBI Taxonomy" id="1296121"/>
    <lineage>
        <taxon>Eukaryota</taxon>
        <taxon>Fungi</taxon>
        <taxon>Dikarya</taxon>
        <taxon>Basidiomycota</taxon>
        <taxon>Agaricomycotina</taxon>
        <taxon>Tremellomycetes</taxon>
        <taxon>Tremellales</taxon>
        <taxon>Cryptococcaceae</taxon>
        <taxon>Kwoniella</taxon>
    </lineage>
</organism>
<sequence>MLVKYPVNFIAATKDEAKTEPDFEVTIDVDADQQLGKAFETVVKKLHPEGSEKHKYTFLLQSPNFLPIVINGKSKPSDFPNFSRDWKIIVISAKAKSAQ</sequence>
<dbReference type="EMBL" id="KI894032">
    <property type="protein sequence ID" value="OBR84606.1"/>
    <property type="molecule type" value="Genomic_DNA"/>
</dbReference>
<reference evidence="1" key="1">
    <citation type="submission" date="2013-07" db="EMBL/GenBank/DDBJ databases">
        <title>The Genome Sequence of Cryptococcus dejecticola CBS10117.</title>
        <authorList>
            <consortium name="The Broad Institute Genome Sequencing Platform"/>
            <person name="Cuomo C."/>
            <person name="Litvintseva A."/>
            <person name="Chen Y."/>
            <person name="Heitman J."/>
            <person name="Sun S."/>
            <person name="Springer D."/>
            <person name="Dromer F."/>
            <person name="Young S.K."/>
            <person name="Zeng Q."/>
            <person name="Gargeya S."/>
            <person name="Fitzgerald M."/>
            <person name="Abouelleil A."/>
            <person name="Alvarado L."/>
            <person name="Berlin A.M."/>
            <person name="Chapman S.B."/>
            <person name="Dewar J."/>
            <person name="Goldberg J."/>
            <person name="Griggs A."/>
            <person name="Gujja S."/>
            <person name="Hansen M."/>
            <person name="Howarth C."/>
            <person name="Imamovic A."/>
            <person name="Larimer J."/>
            <person name="McCowan C."/>
            <person name="Murphy C."/>
            <person name="Pearson M."/>
            <person name="Priest M."/>
            <person name="Roberts A."/>
            <person name="Saif S."/>
            <person name="Shea T."/>
            <person name="Sykes S."/>
            <person name="Wortman J."/>
            <person name="Nusbaum C."/>
            <person name="Birren B."/>
        </authorList>
    </citation>
    <scope>NUCLEOTIDE SEQUENCE [LARGE SCALE GENOMIC DNA]</scope>
    <source>
        <strain evidence="1">CBS 10117</strain>
    </source>
</reference>
<dbReference type="GeneID" id="28969164"/>
<proteinExistence type="predicted"/>
<dbReference type="Proteomes" id="UP000078595">
    <property type="component" value="Chromosome 6"/>
</dbReference>
<accession>A0A1A6A3H3</accession>
<evidence type="ECO:0000313" key="3">
    <source>
        <dbReference type="Proteomes" id="UP000078595"/>
    </source>
</evidence>
<dbReference type="KEGG" id="kdj:28969164"/>
<reference evidence="2" key="2">
    <citation type="submission" date="2013-07" db="EMBL/GenBank/DDBJ databases">
        <authorList>
            <consortium name="The Broad Institute Genome Sequencing Platform"/>
            <person name="Cuomo C."/>
            <person name="Litvintseva A."/>
            <person name="Chen Y."/>
            <person name="Heitman J."/>
            <person name="Sun S."/>
            <person name="Springer D."/>
            <person name="Dromer F."/>
            <person name="Young S.K."/>
            <person name="Zeng Q."/>
            <person name="Gargeya S."/>
            <person name="Fitzgerald M."/>
            <person name="Abouelleil A."/>
            <person name="Alvarado L."/>
            <person name="Berlin A.M."/>
            <person name="Chapman S.B."/>
            <person name="Dewar J."/>
            <person name="Goldberg J."/>
            <person name="Griggs A."/>
            <person name="Gujja S."/>
            <person name="Hansen M."/>
            <person name="Howarth C."/>
            <person name="Imamovic A."/>
            <person name="Larimer J."/>
            <person name="McCowan C."/>
            <person name="Murphy C."/>
            <person name="Pearson M."/>
            <person name="Priest M."/>
            <person name="Roberts A."/>
            <person name="Saif S."/>
            <person name="Shea T."/>
            <person name="Sykes S."/>
            <person name="Wortman J."/>
            <person name="Nusbaum C."/>
            <person name="Birren B."/>
        </authorList>
    </citation>
    <scope>NUCLEOTIDE SEQUENCE</scope>
    <source>
        <strain evidence="2">CBS 10117</strain>
    </source>
</reference>